<feature type="region of interest" description="Disordered" evidence="1">
    <location>
        <begin position="1"/>
        <end position="42"/>
    </location>
</feature>
<dbReference type="Gene3D" id="3.30.1540.10">
    <property type="entry name" value="formyl-coa transferase, domain 3"/>
    <property type="match status" value="1"/>
</dbReference>
<reference evidence="2 3" key="1">
    <citation type="submission" date="2019-05" db="EMBL/GenBank/DDBJ databases">
        <title>Georgenia *** sp. nov., and Georgenia *** sp. nov., isolated from the intestinal contents of plateau pika (Ochotona curzoniae) in the Qinghai-Tibet plateau of China.</title>
        <authorList>
            <person name="Tian Z."/>
        </authorList>
    </citation>
    <scope>NUCLEOTIDE SEQUENCE [LARGE SCALE GENOMIC DNA]</scope>
    <source>
        <strain evidence="2 3">Z443</strain>
    </source>
</reference>
<gene>
    <name evidence="2" type="ORF">FE374_03300</name>
</gene>
<feature type="compositionally biased region" description="Basic and acidic residues" evidence="1">
    <location>
        <begin position="1"/>
        <end position="18"/>
    </location>
</feature>
<keyword evidence="2" id="KW-0413">Isomerase</keyword>
<dbReference type="InterPro" id="IPR023606">
    <property type="entry name" value="CoA-Trfase_III_dom_1_sf"/>
</dbReference>
<organism evidence="2 3">
    <name type="scientific">Georgenia yuyongxinii</name>
    <dbReference type="NCBI Taxonomy" id="2589797"/>
    <lineage>
        <taxon>Bacteria</taxon>
        <taxon>Bacillati</taxon>
        <taxon>Actinomycetota</taxon>
        <taxon>Actinomycetes</taxon>
        <taxon>Micrococcales</taxon>
        <taxon>Bogoriellaceae</taxon>
        <taxon>Georgenia</taxon>
    </lineage>
</organism>
<dbReference type="InterPro" id="IPR003673">
    <property type="entry name" value="CoA-Trfase_fam_III"/>
</dbReference>
<name>A0A5B8BZN4_9MICO</name>
<dbReference type="EMBL" id="CP040915">
    <property type="protein sequence ID" value="QDC23784.1"/>
    <property type="molecule type" value="Genomic_DNA"/>
</dbReference>
<dbReference type="OrthoDB" id="9797653at2"/>
<dbReference type="Proteomes" id="UP000314616">
    <property type="component" value="Chromosome"/>
</dbReference>
<protein>
    <submittedName>
        <fullName evidence="2">2-methylfumaryl-CoA isomerase</fullName>
    </submittedName>
</protein>
<accession>A0A5B8BZN4</accession>
<evidence type="ECO:0000256" key="1">
    <source>
        <dbReference type="SAM" id="MobiDB-lite"/>
    </source>
</evidence>
<evidence type="ECO:0000313" key="3">
    <source>
        <dbReference type="Proteomes" id="UP000314616"/>
    </source>
</evidence>
<dbReference type="SUPFAM" id="SSF89796">
    <property type="entry name" value="CoA-transferase family III (CaiB/BaiF)"/>
    <property type="match status" value="1"/>
</dbReference>
<sequence length="448" mass="47106">MGRERAPGGDLGGREDGRPPGGRTSGRHPGRRRRGRARRGAGCISRRGSVVTAKGVTETVAGSGGPLAGLRIVEVSAFVAAPLAGLTLAQLGAEVIRIDPLDGQMDFTRWPVTDSGESLFWSGLNKGKKSVTLDLRSPEGRKRALRLMTAPGDGTGIVLTNLSVDGWMSYETLRALREDVILVHLTGNADGSNAVDYTVNPASGFATATGEGEVPVNHLLPAWDVTSGLHLATAILAAERVRKESGQGQQVTVALSDVMLSVVSALGYIADVQVNGVSRPAQGNYLYGGFGKDFVTDDGRRIMVVAITDRQWRNLTTATGLAAQIDAVAGVIGADLSDEGGRYEAREIIAAVVGRWVAARSYAEVATALDGSGVLWGTYRTFGELVRDDPRCSLENPLFTEVAHPGIGTILTPRSPLRFSRTSVPPAAPSPVLGQHTAEVEGALRGQS</sequence>
<dbReference type="PANTHER" id="PTHR48228">
    <property type="entry name" value="SUCCINYL-COA--D-CITRAMALATE COA-TRANSFERASE"/>
    <property type="match status" value="1"/>
</dbReference>
<dbReference type="InterPro" id="IPR050509">
    <property type="entry name" value="CoA-transferase_III"/>
</dbReference>
<evidence type="ECO:0000313" key="2">
    <source>
        <dbReference type="EMBL" id="QDC23784.1"/>
    </source>
</evidence>
<dbReference type="PANTHER" id="PTHR48228:SF5">
    <property type="entry name" value="ALPHA-METHYLACYL-COA RACEMASE"/>
    <property type="match status" value="1"/>
</dbReference>
<dbReference type="Gene3D" id="3.40.50.10540">
    <property type="entry name" value="Crotonobetainyl-coa:carnitine coa-transferase, domain 1"/>
    <property type="match status" value="1"/>
</dbReference>
<dbReference type="AlphaFoldDB" id="A0A5B8BZN4"/>
<dbReference type="GO" id="GO:0016853">
    <property type="term" value="F:isomerase activity"/>
    <property type="evidence" value="ECO:0007669"/>
    <property type="project" value="UniProtKB-KW"/>
</dbReference>
<dbReference type="KEGG" id="gyu:FE374_03300"/>
<proteinExistence type="predicted"/>
<dbReference type="InterPro" id="IPR044855">
    <property type="entry name" value="CoA-Trfase_III_dom3_sf"/>
</dbReference>
<feature type="compositionally biased region" description="Basic residues" evidence="1">
    <location>
        <begin position="25"/>
        <end position="39"/>
    </location>
</feature>
<dbReference type="Pfam" id="PF02515">
    <property type="entry name" value="CoA_transf_3"/>
    <property type="match status" value="1"/>
</dbReference>